<evidence type="ECO:0000313" key="2">
    <source>
        <dbReference type="Proteomes" id="UP000195913"/>
    </source>
</evidence>
<gene>
    <name evidence="1" type="ORF">FM101_15470</name>
</gene>
<sequence length="330" mass="35822">MKNASPPIRVLAAWLAALMVLAVAAVITITWVNQKVFSPEQQVSKYFSLLQQGEGGQALGLLDPEAPPGNALLLDGEALKSSVEPIQDFQVEDAREVTDGKVEVPTTYTVGEQKHQTVFHLTRSGRDWLFFDRWHFAATDLPEVTVSADTTNQVLVNGEDAPLAKGTATLPVFLPAVIEASYREKYFQGAKRQVVIDSPSAAGTDGLELTTKPTEELVQEIDDQLHQYLDDCAAQQVLKPAGCPLSYNTESRVAGDSIHWKITDYPEVKIGPYDGGWVLRSLKVGTSLNLVEQNLMTGAKSGNTVRHDFGFTAKLEVSGDSVTVTPVVGD</sequence>
<dbReference type="RefSeq" id="WP_087001237.1">
    <property type="nucleotide sequence ID" value="NZ_FUHW01000053.1"/>
</dbReference>
<evidence type="ECO:0000313" key="1">
    <source>
        <dbReference type="EMBL" id="SJM72615.1"/>
    </source>
</evidence>
<keyword evidence="2" id="KW-1185">Reference proteome</keyword>
<protein>
    <submittedName>
        <fullName evidence="1">Uncharacterized protein</fullName>
    </submittedName>
</protein>
<dbReference type="AlphaFoldDB" id="A0A1R4GWY9"/>
<organism evidence="1 2">
    <name type="scientific">Arthrobacter rhombi</name>
    <dbReference type="NCBI Taxonomy" id="71253"/>
    <lineage>
        <taxon>Bacteria</taxon>
        <taxon>Bacillati</taxon>
        <taxon>Actinomycetota</taxon>
        <taxon>Actinomycetes</taxon>
        <taxon>Micrococcales</taxon>
        <taxon>Micrococcaceae</taxon>
        <taxon>Arthrobacter</taxon>
    </lineage>
</organism>
<proteinExistence type="predicted"/>
<name>A0A1R4GWY9_9MICC</name>
<dbReference type="Proteomes" id="UP000195913">
    <property type="component" value="Unassembled WGS sequence"/>
</dbReference>
<dbReference type="EMBL" id="FUHW01000053">
    <property type="protein sequence ID" value="SJM72615.1"/>
    <property type="molecule type" value="Genomic_DNA"/>
</dbReference>
<reference evidence="1 2" key="1">
    <citation type="submission" date="2017-02" db="EMBL/GenBank/DDBJ databases">
        <authorList>
            <person name="Peterson S.W."/>
        </authorList>
    </citation>
    <scope>NUCLEOTIDE SEQUENCE [LARGE SCALE GENOMIC DNA]</scope>
    <source>
        <strain evidence="1 2">B Ar 00.02</strain>
    </source>
</reference>
<accession>A0A1R4GWY9</accession>